<dbReference type="InterPro" id="IPR032675">
    <property type="entry name" value="LRR_dom_sf"/>
</dbReference>
<evidence type="ECO:0000313" key="2">
    <source>
        <dbReference type="Proteomes" id="UP001165065"/>
    </source>
</evidence>
<sequence>MEVRDFKTEYKTWKKLEKEATKVAVQKGAHVALVLSDERCKVFKCSSRTKMFDEDNNNYRFVGRAQINLVEKIEKGTFLECETLQEVFAEKVKTVGEFAFCSCLALRTVRVPNVKVLKDSCFRDCEDLSVVDVNPRTSAERYSFFGCATLENLAVTHGFLLDRDYIDPDGIADPTQGILRYLKFKRSQHDVREMKYLLILLLKTMGTKVGNKLRVKTNNKMFRFLSGVDKKMDMTDVTRIVLRFVGVRPPRGSAREVGIDLEKFCAGFLPEEKGELMDRLRSMRDVTPEATREVLLKDLSNILQHALMLCSRKQPLACLSRGICGLSTGT</sequence>
<dbReference type="EMBL" id="BRYA01000375">
    <property type="protein sequence ID" value="GMI48088.1"/>
    <property type="molecule type" value="Genomic_DNA"/>
</dbReference>
<dbReference type="Pfam" id="PF13306">
    <property type="entry name" value="LRR_5"/>
    <property type="match status" value="1"/>
</dbReference>
<organism evidence="1 2">
    <name type="scientific">Triparma columacea</name>
    <dbReference type="NCBI Taxonomy" id="722753"/>
    <lineage>
        <taxon>Eukaryota</taxon>
        <taxon>Sar</taxon>
        <taxon>Stramenopiles</taxon>
        <taxon>Ochrophyta</taxon>
        <taxon>Bolidophyceae</taxon>
        <taxon>Parmales</taxon>
        <taxon>Triparmaceae</taxon>
        <taxon>Triparma</taxon>
    </lineage>
</organism>
<dbReference type="OrthoDB" id="10597831at2759"/>
<gene>
    <name evidence="1" type="ORF">TrCOL_g882</name>
</gene>
<protein>
    <submittedName>
        <fullName evidence="1">Uncharacterized protein</fullName>
    </submittedName>
</protein>
<comment type="caution">
    <text evidence="1">The sequence shown here is derived from an EMBL/GenBank/DDBJ whole genome shotgun (WGS) entry which is preliminary data.</text>
</comment>
<keyword evidence="2" id="KW-1185">Reference proteome</keyword>
<proteinExistence type="predicted"/>
<reference evidence="2" key="1">
    <citation type="journal article" date="2023" name="Commun. Biol.">
        <title>Genome analysis of Parmales, the sister group of diatoms, reveals the evolutionary specialization of diatoms from phago-mixotrophs to photoautotrophs.</title>
        <authorList>
            <person name="Ban H."/>
            <person name="Sato S."/>
            <person name="Yoshikawa S."/>
            <person name="Yamada K."/>
            <person name="Nakamura Y."/>
            <person name="Ichinomiya M."/>
            <person name="Sato N."/>
            <person name="Blanc-Mathieu R."/>
            <person name="Endo H."/>
            <person name="Kuwata A."/>
            <person name="Ogata H."/>
        </authorList>
    </citation>
    <scope>NUCLEOTIDE SEQUENCE [LARGE SCALE GENOMIC DNA]</scope>
</reference>
<dbReference type="Gene3D" id="3.80.10.10">
    <property type="entry name" value="Ribonuclease Inhibitor"/>
    <property type="match status" value="1"/>
</dbReference>
<dbReference type="Gene3D" id="3.40.980.10">
    <property type="entry name" value="MoaB/Mog-like domain"/>
    <property type="match status" value="1"/>
</dbReference>
<name>A0A9W7LFF0_9STRA</name>
<dbReference type="InterPro" id="IPR026906">
    <property type="entry name" value="LRR_5"/>
</dbReference>
<dbReference type="AlphaFoldDB" id="A0A9W7LFF0"/>
<dbReference type="InterPro" id="IPR036425">
    <property type="entry name" value="MoaB/Mog-like_dom_sf"/>
</dbReference>
<dbReference type="Proteomes" id="UP001165065">
    <property type="component" value="Unassembled WGS sequence"/>
</dbReference>
<evidence type="ECO:0000313" key="1">
    <source>
        <dbReference type="EMBL" id="GMI48088.1"/>
    </source>
</evidence>
<accession>A0A9W7LFF0</accession>